<evidence type="ECO:0000313" key="2">
    <source>
        <dbReference type="EMBL" id="KAK7742215.1"/>
    </source>
</evidence>
<keyword evidence="1" id="KW-0732">Signal</keyword>
<dbReference type="AlphaFoldDB" id="A0AAN9U7T8"/>
<organism evidence="2 3">
    <name type="scientific">Diatrype stigma</name>
    <dbReference type="NCBI Taxonomy" id="117547"/>
    <lineage>
        <taxon>Eukaryota</taxon>
        <taxon>Fungi</taxon>
        <taxon>Dikarya</taxon>
        <taxon>Ascomycota</taxon>
        <taxon>Pezizomycotina</taxon>
        <taxon>Sordariomycetes</taxon>
        <taxon>Xylariomycetidae</taxon>
        <taxon>Xylariales</taxon>
        <taxon>Diatrypaceae</taxon>
        <taxon>Diatrype</taxon>
    </lineage>
</organism>
<comment type="caution">
    <text evidence="2">The sequence shown here is derived from an EMBL/GenBank/DDBJ whole genome shotgun (WGS) entry which is preliminary data.</text>
</comment>
<dbReference type="EMBL" id="JAKJXP020000145">
    <property type="protein sequence ID" value="KAK7742215.1"/>
    <property type="molecule type" value="Genomic_DNA"/>
</dbReference>
<reference evidence="2 3" key="1">
    <citation type="submission" date="2024-02" db="EMBL/GenBank/DDBJ databases">
        <title>De novo assembly and annotation of 12 fungi associated with fruit tree decline syndrome in Ontario, Canada.</title>
        <authorList>
            <person name="Sulman M."/>
            <person name="Ellouze W."/>
            <person name="Ilyukhin E."/>
        </authorList>
    </citation>
    <scope>NUCLEOTIDE SEQUENCE [LARGE SCALE GENOMIC DNA]</scope>
    <source>
        <strain evidence="2 3">M11/M66-122</strain>
    </source>
</reference>
<proteinExistence type="predicted"/>
<evidence type="ECO:0000256" key="1">
    <source>
        <dbReference type="SAM" id="SignalP"/>
    </source>
</evidence>
<dbReference type="Proteomes" id="UP001320420">
    <property type="component" value="Unassembled WGS sequence"/>
</dbReference>
<name>A0AAN9U7T8_9PEZI</name>
<gene>
    <name evidence="2" type="ORF">SLS62_010766</name>
</gene>
<keyword evidence="3" id="KW-1185">Reference proteome</keyword>
<evidence type="ECO:0000313" key="3">
    <source>
        <dbReference type="Proteomes" id="UP001320420"/>
    </source>
</evidence>
<sequence length="425" mass="45641">MGIHSSLIALWWCAIAVKGAPTRPLAAPPAEFTPNTKVGPGGSRFKDSAHFRIYDAASDAVADTIIQSLEAAYDCFVEGQGWRSTGLSFNTETDDGPWYKMNVYSVADLGPNTAANTGTDPAEGLSFLNVVAEWMGTPAITVHEFGHALTYAERYWIDQGRTGAWWETVANFVADTFLTSPTCADARARHGQPEGDTLISLSKVIGDSYKVIVDGTSGGNYYDAWPFLAYVANNPDGYAGLGMANFRNVWLQYSRGSNETPLHVLARLATSASIQSVVGRYWARMAYVDIGHPKARDLFDNTRGTLNYANLDSQGGGTYKVKASRQPKYMGANIIPLKATGGSISVTVTASAPFTATLAVRASDKTVRYVNLANGQGQVNLESGEEASLVVANTPSTLYLYDPFSLSSDVSRGLDYQVQITGASV</sequence>
<dbReference type="Pfam" id="PF19527">
    <property type="entry name" value="DUF6055"/>
    <property type="match status" value="1"/>
</dbReference>
<evidence type="ECO:0008006" key="4">
    <source>
        <dbReference type="Google" id="ProtNLM"/>
    </source>
</evidence>
<dbReference type="InterPro" id="IPR045690">
    <property type="entry name" value="DUF6055"/>
</dbReference>
<feature type="chain" id="PRO_5042871735" description="Dockerin type 1" evidence="1">
    <location>
        <begin position="20"/>
        <end position="425"/>
    </location>
</feature>
<accession>A0AAN9U7T8</accession>
<feature type="signal peptide" evidence="1">
    <location>
        <begin position="1"/>
        <end position="19"/>
    </location>
</feature>
<protein>
    <recommendedName>
        <fullName evidence="4">Dockerin type 1</fullName>
    </recommendedName>
</protein>